<gene>
    <name evidence="1" type="ORF">BpHYR1_013240</name>
</gene>
<proteinExistence type="predicted"/>
<name>A0A3M7S0R2_BRAPC</name>
<protein>
    <submittedName>
        <fullName evidence="1">Uncharacterized protein</fullName>
    </submittedName>
</protein>
<organism evidence="1 2">
    <name type="scientific">Brachionus plicatilis</name>
    <name type="common">Marine rotifer</name>
    <name type="synonym">Brachionus muelleri</name>
    <dbReference type="NCBI Taxonomy" id="10195"/>
    <lineage>
        <taxon>Eukaryota</taxon>
        <taxon>Metazoa</taxon>
        <taxon>Spiralia</taxon>
        <taxon>Gnathifera</taxon>
        <taxon>Rotifera</taxon>
        <taxon>Eurotatoria</taxon>
        <taxon>Monogononta</taxon>
        <taxon>Pseudotrocha</taxon>
        <taxon>Ploima</taxon>
        <taxon>Brachionidae</taxon>
        <taxon>Brachionus</taxon>
    </lineage>
</organism>
<evidence type="ECO:0000313" key="1">
    <source>
        <dbReference type="EMBL" id="RNA29403.1"/>
    </source>
</evidence>
<dbReference type="AlphaFoldDB" id="A0A3M7S0R2"/>
<sequence length="81" mass="9900">MDLAFLERYRNQKILCDFPRLGVENRFDFILVECEFLFIRADWTLSFNSFYQTWAKVIKYLVFIVVDKIPEAQLYVRVTRH</sequence>
<dbReference type="Proteomes" id="UP000276133">
    <property type="component" value="Unassembled WGS sequence"/>
</dbReference>
<accession>A0A3M7S0R2</accession>
<reference evidence="1 2" key="1">
    <citation type="journal article" date="2018" name="Sci. Rep.">
        <title>Genomic signatures of local adaptation to the degree of environmental predictability in rotifers.</title>
        <authorList>
            <person name="Franch-Gras L."/>
            <person name="Hahn C."/>
            <person name="Garcia-Roger E.M."/>
            <person name="Carmona M.J."/>
            <person name="Serra M."/>
            <person name="Gomez A."/>
        </authorList>
    </citation>
    <scope>NUCLEOTIDE SEQUENCE [LARGE SCALE GENOMIC DNA]</scope>
    <source>
        <strain evidence="1">HYR1</strain>
    </source>
</reference>
<keyword evidence="2" id="KW-1185">Reference proteome</keyword>
<evidence type="ECO:0000313" key="2">
    <source>
        <dbReference type="Proteomes" id="UP000276133"/>
    </source>
</evidence>
<comment type="caution">
    <text evidence="1">The sequence shown here is derived from an EMBL/GenBank/DDBJ whole genome shotgun (WGS) entry which is preliminary data.</text>
</comment>
<dbReference type="EMBL" id="REGN01002230">
    <property type="protein sequence ID" value="RNA29403.1"/>
    <property type="molecule type" value="Genomic_DNA"/>
</dbReference>